<dbReference type="SUPFAM" id="SSF53335">
    <property type="entry name" value="S-adenosyl-L-methionine-dependent methyltransferases"/>
    <property type="match status" value="1"/>
</dbReference>
<dbReference type="GO" id="GO:0031902">
    <property type="term" value="C:late endosome membrane"/>
    <property type="evidence" value="ECO:0007669"/>
    <property type="project" value="TreeGrafter"/>
</dbReference>
<evidence type="ECO:0000313" key="4">
    <source>
        <dbReference type="RefSeq" id="XP_013394563.1"/>
    </source>
</evidence>
<keyword evidence="3" id="KW-1185">Reference proteome</keyword>
<dbReference type="InterPro" id="IPR053202">
    <property type="entry name" value="EGF_Rcpt_Signaling_Reg"/>
</dbReference>
<keyword evidence="1" id="KW-0812">Transmembrane</keyword>
<evidence type="ECO:0000313" key="3">
    <source>
        <dbReference type="Proteomes" id="UP000085678"/>
    </source>
</evidence>
<accession>A0A1S3I8P5</accession>
<dbReference type="Pfam" id="PF05050">
    <property type="entry name" value="Methyltransf_21"/>
    <property type="match status" value="1"/>
</dbReference>
<dbReference type="GO" id="GO:0006888">
    <property type="term" value="P:endoplasmic reticulum to Golgi vesicle-mediated transport"/>
    <property type="evidence" value="ECO:0007669"/>
    <property type="project" value="TreeGrafter"/>
</dbReference>
<dbReference type="GO" id="GO:0005886">
    <property type="term" value="C:plasma membrane"/>
    <property type="evidence" value="ECO:0007669"/>
    <property type="project" value="TreeGrafter"/>
</dbReference>
<dbReference type="PANTHER" id="PTHR34009:SF2">
    <property type="entry name" value="PROTEIN STAR"/>
    <property type="match status" value="1"/>
</dbReference>
<feature type="transmembrane region" description="Helical" evidence="1">
    <location>
        <begin position="18"/>
        <end position="35"/>
    </location>
</feature>
<dbReference type="OrthoDB" id="6352234at2759"/>
<dbReference type="GO" id="GO:0016197">
    <property type="term" value="P:endosomal transport"/>
    <property type="evidence" value="ECO:0007669"/>
    <property type="project" value="TreeGrafter"/>
</dbReference>
<dbReference type="KEGG" id="lak:106161984"/>
<organism evidence="3 4">
    <name type="scientific">Lingula anatina</name>
    <name type="common">Brachiopod</name>
    <name type="synonym">Lingula unguis</name>
    <dbReference type="NCBI Taxonomy" id="7574"/>
    <lineage>
        <taxon>Eukaryota</taxon>
        <taxon>Metazoa</taxon>
        <taxon>Spiralia</taxon>
        <taxon>Lophotrochozoa</taxon>
        <taxon>Brachiopoda</taxon>
        <taxon>Linguliformea</taxon>
        <taxon>Lingulata</taxon>
        <taxon>Lingulida</taxon>
        <taxon>Linguloidea</taxon>
        <taxon>Lingulidae</taxon>
        <taxon>Lingula</taxon>
    </lineage>
</organism>
<keyword evidence="1" id="KW-1133">Transmembrane helix</keyword>
<dbReference type="GO" id="GO:0005794">
    <property type="term" value="C:Golgi apparatus"/>
    <property type="evidence" value="ECO:0007669"/>
    <property type="project" value="TreeGrafter"/>
</dbReference>
<sequence length="320" mass="36800">MKFEKVAKRQKRFRPGKFLFGSFLMAVVLFIHVLPRGHSFFDYRDESNYIDDFTMRYMRNIVLIQDIENNWLVRASSNHTSTIDTTVIDYSEVGQAQVVNTILGGKTNGFFVECGGYNGLTSSNTYYLEKEKNWTGLLIEAVPHFYKQLCKNRPNTHRINACLSTNNKAEKAFFKNSMDIEGIGGLAEHMSGVQLRYRGGARKNAPTIEVQCFPFYSIMLTLGITDIDYFSLDVEGAELPVLRTIPFDKINVKVFTIEYRLSDGVHLSLEETQKKLDSLRHFLIPKGYREYGVLTKRGDLKNYDHLPLHLQGLDVVFYKL</sequence>
<dbReference type="GeneID" id="106161984"/>
<dbReference type="RefSeq" id="XP_013394563.1">
    <property type="nucleotide sequence ID" value="XM_013539109.1"/>
</dbReference>
<dbReference type="AlphaFoldDB" id="A0A1S3I8P5"/>
<reference evidence="4" key="1">
    <citation type="submission" date="2025-08" db="UniProtKB">
        <authorList>
            <consortium name="RefSeq"/>
        </authorList>
    </citation>
    <scope>IDENTIFICATION</scope>
    <source>
        <tissue evidence="4">Gonads</tissue>
    </source>
</reference>
<dbReference type="Proteomes" id="UP000085678">
    <property type="component" value="Unplaced"/>
</dbReference>
<dbReference type="InParanoid" id="A0A1S3I8P5"/>
<gene>
    <name evidence="4" type="primary">LOC106161984</name>
</gene>
<dbReference type="PANTHER" id="PTHR34009">
    <property type="entry name" value="PROTEIN STAR"/>
    <property type="match status" value="1"/>
</dbReference>
<proteinExistence type="predicted"/>
<name>A0A1S3I8P5_LINAN</name>
<protein>
    <submittedName>
        <fullName evidence="4">Protein Star</fullName>
    </submittedName>
</protein>
<evidence type="ECO:0000259" key="2">
    <source>
        <dbReference type="Pfam" id="PF05050"/>
    </source>
</evidence>
<feature type="domain" description="Methyltransferase FkbM" evidence="2">
    <location>
        <begin position="113"/>
        <end position="261"/>
    </location>
</feature>
<dbReference type="InterPro" id="IPR029063">
    <property type="entry name" value="SAM-dependent_MTases_sf"/>
</dbReference>
<keyword evidence="1" id="KW-0472">Membrane</keyword>
<dbReference type="InterPro" id="IPR006342">
    <property type="entry name" value="FkbM_mtfrase"/>
</dbReference>
<dbReference type="Gene3D" id="3.40.50.150">
    <property type="entry name" value="Vaccinia Virus protein VP39"/>
    <property type="match status" value="1"/>
</dbReference>
<dbReference type="OMA" id="YLTPTCL"/>
<dbReference type="GO" id="GO:0005789">
    <property type="term" value="C:endoplasmic reticulum membrane"/>
    <property type="evidence" value="ECO:0007669"/>
    <property type="project" value="TreeGrafter"/>
</dbReference>
<evidence type="ECO:0000256" key="1">
    <source>
        <dbReference type="SAM" id="Phobius"/>
    </source>
</evidence>